<evidence type="ECO:0000256" key="1">
    <source>
        <dbReference type="SAM" id="Coils"/>
    </source>
</evidence>
<protein>
    <submittedName>
        <fullName evidence="4">Peroxiredoxin</fullName>
    </submittedName>
</protein>
<dbReference type="InterPro" id="IPR050553">
    <property type="entry name" value="Thioredoxin_ResA/DsbE_sf"/>
</dbReference>
<dbReference type="EMBL" id="LT629745">
    <property type="protein sequence ID" value="SDS45918.1"/>
    <property type="molecule type" value="Genomic_DNA"/>
</dbReference>
<dbReference type="CDD" id="cd02966">
    <property type="entry name" value="TlpA_like_family"/>
    <property type="match status" value="1"/>
</dbReference>
<dbReference type="PROSITE" id="PS51354">
    <property type="entry name" value="GLUTAREDOXIN_2"/>
    <property type="match status" value="1"/>
</dbReference>
<dbReference type="GO" id="GO:0016209">
    <property type="term" value="F:antioxidant activity"/>
    <property type="evidence" value="ECO:0007669"/>
    <property type="project" value="InterPro"/>
</dbReference>
<dbReference type="AlphaFoldDB" id="A0A1H1SDP3"/>
<sequence length="192" mass="21646">MFKSIKIVVFSLVTLVLFSACNFGNSKSSEKQEEISAKEENELQQEAENKNTSLKKAPDFEVNTINGKKISLEQSLAENKPMMIYFTASWCPMCAKNWPAIAEVYPEYKDKVNFVAISIDPTDDEEVMTKLAEEKNLDFPLVKGTPQVMIDFGVGSQATTVGVNEDGYVEFQKDKTVLTADEYRDLFEQLLN</sequence>
<feature type="signal peptide" evidence="2">
    <location>
        <begin position="1"/>
        <end position="19"/>
    </location>
</feature>
<feature type="chain" id="PRO_5009259958" evidence="2">
    <location>
        <begin position="20"/>
        <end position="192"/>
    </location>
</feature>
<dbReference type="InterPro" id="IPR000866">
    <property type="entry name" value="AhpC/TSA"/>
</dbReference>
<dbReference type="RefSeq" id="WP_157717424.1">
    <property type="nucleotide sequence ID" value="NZ_LT629745.1"/>
</dbReference>
<keyword evidence="2" id="KW-0732">Signal</keyword>
<dbReference type="Pfam" id="PF00578">
    <property type="entry name" value="AhpC-TSA"/>
    <property type="match status" value="1"/>
</dbReference>
<dbReference type="PROSITE" id="PS51257">
    <property type="entry name" value="PROKAR_LIPOPROTEIN"/>
    <property type="match status" value="1"/>
</dbReference>
<gene>
    <name evidence="4" type="ORF">SAMN04488552_3230</name>
</gene>
<evidence type="ECO:0000259" key="3">
    <source>
        <dbReference type="PROSITE" id="PS51352"/>
    </source>
</evidence>
<dbReference type="PROSITE" id="PS51352">
    <property type="entry name" value="THIOREDOXIN_2"/>
    <property type="match status" value="1"/>
</dbReference>
<dbReference type="PANTHER" id="PTHR42852:SF17">
    <property type="entry name" value="THIOREDOXIN-LIKE PROTEIN HI_1115"/>
    <property type="match status" value="1"/>
</dbReference>
<dbReference type="GO" id="GO:0016491">
    <property type="term" value="F:oxidoreductase activity"/>
    <property type="evidence" value="ECO:0007669"/>
    <property type="project" value="InterPro"/>
</dbReference>
<keyword evidence="5" id="KW-1185">Reference proteome</keyword>
<evidence type="ECO:0000313" key="4">
    <source>
        <dbReference type="EMBL" id="SDS45918.1"/>
    </source>
</evidence>
<accession>A0A1H1SDP3</accession>
<dbReference type="InterPro" id="IPR036249">
    <property type="entry name" value="Thioredoxin-like_sf"/>
</dbReference>
<reference evidence="4 5" key="1">
    <citation type="submission" date="2016-10" db="EMBL/GenBank/DDBJ databases">
        <authorList>
            <person name="Varghese N."/>
            <person name="Submissions S."/>
        </authorList>
    </citation>
    <scope>NUCLEOTIDE SEQUENCE [LARGE SCALE GENOMIC DNA]</scope>
    <source>
        <strain evidence="4 5">Mar_2010_102</strain>
    </source>
</reference>
<dbReference type="Gene3D" id="3.40.30.10">
    <property type="entry name" value="Glutaredoxin"/>
    <property type="match status" value="1"/>
</dbReference>
<feature type="coiled-coil region" evidence="1">
    <location>
        <begin position="29"/>
        <end position="57"/>
    </location>
</feature>
<name>A0A1H1SDP3_9FLAO</name>
<evidence type="ECO:0000313" key="5">
    <source>
        <dbReference type="Proteomes" id="UP000198858"/>
    </source>
</evidence>
<dbReference type="InterPro" id="IPR013766">
    <property type="entry name" value="Thioredoxin_domain"/>
</dbReference>
<dbReference type="PANTHER" id="PTHR42852">
    <property type="entry name" value="THIOL:DISULFIDE INTERCHANGE PROTEIN DSBE"/>
    <property type="match status" value="1"/>
</dbReference>
<dbReference type="SUPFAM" id="SSF52833">
    <property type="entry name" value="Thioredoxin-like"/>
    <property type="match status" value="1"/>
</dbReference>
<dbReference type="STRING" id="1250231.SAMN04488552_3230"/>
<feature type="domain" description="Thioredoxin" evidence="3">
    <location>
        <begin position="51"/>
        <end position="192"/>
    </location>
</feature>
<proteinExistence type="predicted"/>
<keyword evidence="1" id="KW-0175">Coiled coil</keyword>
<evidence type="ECO:0000256" key="2">
    <source>
        <dbReference type="SAM" id="SignalP"/>
    </source>
</evidence>
<organism evidence="4 5">
    <name type="scientific">Christiangramia echinicola</name>
    <dbReference type="NCBI Taxonomy" id="279359"/>
    <lineage>
        <taxon>Bacteria</taxon>
        <taxon>Pseudomonadati</taxon>
        <taxon>Bacteroidota</taxon>
        <taxon>Flavobacteriia</taxon>
        <taxon>Flavobacteriales</taxon>
        <taxon>Flavobacteriaceae</taxon>
        <taxon>Christiangramia</taxon>
    </lineage>
</organism>
<dbReference type="Proteomes" id="UP000198858">
    <property type="component" value="Chromosome I"/>
</dbReference>